<dbReference type="GO" id="GO:0016740">
    <property type="term" value="F:transferase activity"/>
    <property type="evidence" value="ECO:0007669"/>
    <property type="project" value="UniProtKB-KW"/>
</dbReference>
<dbReference type="EMBL" id="FMUS01000009">
    <property type="protein sequence ID" value="SCY52375.1"/>
    <property type="molecule type" value="Genomic_DNA"/>
</dbReference>
<name>A0A1G5GLG2_9FIRM</name>
<dbReference type="SUPFAM" id="SSF52821">
    <property type="entry name" value="Rhodanese/Cell cycle control phosphatase"/>
    <property type="match status" value="1"/>
</dbReference>
<reference evidence="2 3" key="1">
    <citation type="submission" date="2016-10" db="EMBL/GenBank/DDBJ databases">
        <authorList>
            <person name="de Groot N.N."/>
        </authorList>
    </citation>
    <scope>NUCLEOTIDE SEQUENCE [LARGE SCALE GENOMIC DNA]</scope>
    <source>
        <strain evidence="2 3">DSM 18978</strain>
    </source>
</reference>
<sequence length="126" mass="14364">MNKWTIILLIVIIGLFFYNNSKKQAGYRTINPTDAQAMLSQNEEVILLDVRSKEEYQEKHIEGSLLIPLNVLAEQVEIKLPNKNQKIIVYCRSGNRSKTAANTLLSMGYKNVYDLGGINSWPFDTN</sequence>
<accession>A0A1G5GLG2</accession>
<dbReference type="Gene3D" id="3.40.250.10">
    <property type="entry name" value="Rhodanese-like domain"/>
    <property type="match status" value="1"/>
</dbReference>
<evidence type="ECO:0000313" key="3">
    <source>
        <dbReference type="Proteomes" id="UP000198636"/>
    </source>
</evidence>
<dbReference type="InterPro" id="IPR050229">
    <property type="entry name" value="GlpE_sulfurtransferase"/>
</dbReference>
<keyword evidence="3" id="KW-1185">Reference proteome</keyword>
<dbReference type="RefSeq" id="WP_091542358.1">
    <property type="nucleotide sequence ID" value="NZ_FMUS01000009.1"/>
</dbReference>
<proteinExistence type="predicted"/>
<keyword evidence="2" id="KW-0808">Transferase</keyword>
<dbReference type="PANTHER" id="PTHR43031:SF1">
    <property type="entry name" value="PYRIDINE NUCLEOTIDE-DISULPHIDE OXIDOREDUCTASE"/>
    <property type="match status" value="1"/>
</dbReference>
<protein>
    <submittedName>
        <fullName evidence="2">Rhodanese-related sulfurtransferase</fullName>
    </submittedName>
</protein>
<dbReference type="Proteomes" id="UP000198636">
    <property type="component" value="Unassembled WGS sequence"/>
</dbReference>
<dbReference type="PROSITE" id="PS50206">
    <property type="entry name" value="RHODANESE_3"/>
    <property type="match status" value="1"/>
</dbReference>
<dbReference type="PANTHER" id="PTHR43031">
    <property type="entry name" value="FAD-DEPENDENT OXIDOREDUCTASE"/>
    <property type="match status" value="1"/>
</dbReference>
<evidence type="ECO:0000313" key="2">
    <source>
        <dbReference type="EMBL" id="SCY52375.1"/>
    </source>
</evidence>
<dbReference type="InterPro" id="IPR036873">
    <property type="entry name" value="Rhodanese-like_dom_sf"/>
</dbReference>
<dbReference type="OrthoDB" id="9800872at2"/>
<dbReference type="CDD" id="cd00158">
    <property type="entry name" value="RHOD"/>
    <property type="match status" value="1"/>
</dbReference>
<organism evidence="2 3">
    <name type="scientific">Alkaliphilus peptidifermentans DSM 18978</name>
    <dbReference type="NCBI Taxonomy" id="1120976"/>
    <lineage>
        <taxon>Bacteria</taxon>
        <taxon>Bacillati</taxon>
        <taxon>Bacillota</taxon>
        <taxon>Clostridia</taxon>
        <taxon>Peptostreptococcales</taxon>
        <taxon>Natronincolaceae</taxon>
        <taxon>Alkaliphilus</taxon>
    </lineage>
</organism>
<dbReference type="Pfam" id="PF00581">
    <property type="entry name" value="Rhodanese"/>
    <property type="match status" value="1"/>
</dbReference>
<dbReference type="SMART" id="SM00450">
    <property type="entry name" value="RHOD"/>
    <property type="match status" value="1"/>
</dbReference>
<dbReference type="STRING" id="1120976.SAMN03080606_01742"/>
<gene>
    <name evidence="2" type="ORF">SAMN03080606_01742</name>
</gene>
<dbReference type="InterPro" id="IPR001763">
    <property type="entry name" value="Rhodanese-like_dom"/>
</dbReference>
<feature type="domain" description="Rhodanese" evidence="1">
    <location>
        <begin position="41"/>
        <end position="119"/>
    </location>
</feature>
<dbReference type="AlphaFoldDB" id="A0A1G5GLG2"/>
<evidence type="ECO:0000259" key="1">
    <source>
        <dbReference type="PROSITE" id="PS50206"/>
    </source>
</evidence>